<evidence type="ECO:0000256" key="1">
    <source>
        <dbReference type="SAM" id="MobiDB-lite"/>
    </source>
</evidence>
<comment type="caution">
    <text evidence="2">The sequence shown here is derived from an EMBL/GenBank/DDBJ whole genome shotgun (WGS) entry which is preliminary data.</text>
</comment>
<evidence type="ECO:0000313" key="3">
    <source>
        <dbReference type="Proteomes" id="UP000239203"/>
    </source>
</evidence>
<dbReference type="EMBL" id="PTIX01000009">
    <property type="protein sequence ID" value="PPK66628.1"/>
    <property type="molecule type" value="Genomic_DNA"/>
</dbReference>
<sequence>MTVSSISGSQSLAYAQRADNGQSSMRKAFDAAAKALGMSTDDLRGALGSGQSMSTLAQSKGVSTDTLTTAISDALTSADSTLSATKAKEVAQKVVAGPGHGGGPGGPGGARPAGPPPGGGGHDQKVDDALDSVADALGLSSEELQDELRSGTSLTDVAAANGMDAATLKTTITDALKAGDDSLSDDQVDALADKIIEGPPKPDDTTPRQAFDLAMSARTQSAGSISQAALSALYQQSQLATAGSATGTWA</sequence>
<dbReference type="Proteomes" id="UP000239203">
    <property type="component" value="Unassembled WGS sequence"/>
</dbReference>
<dbReference type="OrthoDB" id="3692315at2"/>
<accession>A0A2S6GN27</accession>
<keyword evidence="3" id="KW-1185">Reference proteome</keyword>
<feature type="region of interest" description="Disordered" evidence="1">
    <location>
        <begin position="95"/>
        <end position="126"/>
    </location>
</feature>
<proteinExistence type="predicted"/>
<reference evidence="2 3" key="1">
    <citation type="submission" date="2018-02" db="EMBL/GenBank/DDBJ databases">
        <title>Genomic Encyclopedia of Archaeal and Bacterial Type Strains, Phase II (KMG-II): from individual species to whole genera.</title>
        <authorList>
            <person name="Goeker M."/>
        </authorList>
    </citation>
    <scope>NUCLEOTIDE SEQUENCE [LARGE SCALE GENOMIC DNA]</scope>
    <source>
        <strain evidence="2 3">YU 961-1</strain>
    </source>
</reference>
<protein>
    <submittedName>
        <fullName evidence="2">Uncharacterized protein</fullName>
    </submittedName>
</protein>
<name>A0A2S6GN27_9PSEU</name>
<evidence type="ECO:0000313" key="2">
    <source>
        <dbReference type="EMBL" id="PPK66628.1"/>
    </source>
</evidence>
<feature type="region of interest" description="Disordered" evidence="1">
    <location>
        <begin position="1"/>
        <end position="25"/>
    </location>
</feature>
<dbReference type="RefSeq" id="WP_104480027.1">
    <property type="nucleotide sequence ID" value="NZ_CP154825.1"/>
</dbReference>
<organism evidence="2 3">
    <name type="scientific">Actinokineospora auranticolor</name>
    <dbReference type="NCBI Taxonomy" id="155976"/>
    <lineage>
        <taxon>Bacteria</taxon>
        <taxon>Bacillati</taxon>
        <taxon>Actinomycetota</taxon>
        <taxon>Actinomycetes</taxon>
        <taxon>Pseudonocardiales</taxon>
        <taxon>Pseudonocardiaceae</taxon>
        <taxon>Actinokineospora</taxon>
    </lineage>
</organism>
<gene>
    <name evidence="2" type="ORF">CLV40_10913</name>
</gene>
<feature type="compositionally biased region" description="Gly residues" evidence="1">
    <location>
        <begin position="98"/>
        <end position="111"/>
    </location>
</feature>
<dbReference type="AlphaFoldDB" id="A0A2S6GN27"/>